<feature type="transmembrane region" description="Helical" evidence="9">
    <location>
        <begin position="179"/>
        <end position="199"/>
    </location>
</feature>
<evidence type="ECO:0000313" key="12">
    <source>
        <dbReference type="Proteomes" id="UP001500620"/>
    </source>
</evidence>
<feature type="transmembrane region" description="Helical" evidence="9">
    <location>
        <begin position="372"/>
        <end position="392"/>
    </location>
</feature>
<comment type="subcellular location">
    <subcellularLocation>
        <location evidence="1">Cell membrane</location>
        <topology evidence="1">Multi-pass membrane protein</topology>
    </subcellularLocation>
</comment>
<keyword evidence="6 9" id="KW-0812">Transmembrane</keyword>
<evidence type="ECO:0000256" key="2">
    <source>
        <dbReference type="ARBA" id="ARBA00006523"/>
    </source>
</evidence>
<evidence type="ECO:0000256" key="6">
    <source>
        <dbReference type="ARBA" id="ARBA00022692"/>
    </source>
</evidence>
<evidence type="ECO:0000256" key="1">
    <source>
        <dbReference type="ARBA" id="ARBA00004651"/>
    </source>
</evidence>
<accession>A0ABP8D8N1</accession>
<keyword evidence="12" id="KW-1185">Reference proteome</keyword>
<evidence type="ECO:0000256" key="3">
    <source>
        <dbReference type="ARBA" id="ARBA00022448"/>
    </source>
</evidence>
<dbReference type="InterPro" id="IPR011701">
    <property type="entry name" value="MFS"/>
</dbReference>
<dbReference type="Proteomes" id="UP001500620">
    <property type="component" value="Unassembled WGS sequence"/>
</dbReference>
<keyword evidence="8 9" id="KW-0472">Membrane</keyword>
<dbReference type="PANTHER" id="PTHR23535:SF2">
    <property type="entry name" value="SUGAR EFFLUX TRANSPORTER A-RELATED"/>
    <property type="match status" value="1"/>
</dbReference>
<evidence type="ECO:0000256" key="5">
    <source>
        <dbReference type="ARBA" id="ARBA00022597"/>
    </source>
</evidence>
<comment type="similarity">
    <text evidence="2">Belongs to the major facilitator superfamily. Set transporter family.</text>
</comment>
<keyword evidence="3" id="KW-0813">Transport</keyword>
<name>A0ABP8D8N1_9ACTN</name>
<dbReference type="PROSITE" id="PS50850">
    <property type="entry name" value="MFS"/>
    <property type="match status" value="1"/>
</dbReference>
<feature type="transmembrane region" description="Helical" evidence="9">
    <location>
        <begin position="344"/>
        <end position="366"/>
    </location>
</feature>
<feature type="transmembrane region" description="Helical" evidence="9">
    <location>
        <begin position="286"/>
        <end position="305"/>
    </location>
</feature>
<evidence type="ECO:0000256" key="8">
    <source>
        <dbReference type="ARBA" id="ARBA00023136"/>
    </source>
</evidence>
<dbReference type="SUPFAM" id="SSF103473">
    <property type="entry name" value="MFS general substrate transporter"/>
    <property type="match status" value="1"/>
</dbReference>
<evidence type="ECO:0000256" key="4">
    <source>
        <dbReference type="ARBA" id="ARBA00022475"/>
    </source>
</evidence>
<dbReference type="Gene3D" id="1.20.1250.20">
    <property type="entry name" value="MFS general substrate transporter like domains"/>
    <property type="match status" value="2"/>
</dbReference>
<dbReference type="InterPro" id="IPR036259">
    <property type="entry name" value="MFS_trans_sf"/>
</dbReference>
<gene>
    <name evidence="11" type="ORF">GCM10022255_036370</name>
</gene>
<keyword evidence="7 9" id="KW-1133">Transmembrane helix</keyword>
<evidence type="ECO:0000256" key="7">
    <source>
        <dbReference type="ARBA" id="ARBA00022989"/>
    </source>
</evidence>
<feature type="transmembrane region" description="Helical" evidence="9">
    <location>
        <begin position="57"/>
        <end position="76"/>
    </location>
</feature>
<keyword evidence="5" id="KW-0762">Sugar transport</keyword>
<evidence type="ECO:0000259" key="10">
    <source>
        <dbReference type="PROSITE" id="PS50850"/>
    </source>
</evidence>
<evidence type="ECO:0000313" key="11">
    <source>
        <dbReference type="EMBL" id="GAA4249967.1"/>
    </source>
</evidence>
<dbReference type="EMBL" id="BAABAT010000008">
    <property type="protein sequence ID" value="GAA4249967.1"/>
    <property type="molecule type" value="Genomic_DNA"/>
</dbReference>
<keyword evidence="4" id="KW-1003">Cell membrane</keyword>
<dbReference type="CDD" id="cd17471">
    <property type="entry name" value="MFS_Set"/>
    <property type="match status" value="1"/>
</dbReference>
<feature type="transmembrane region" description="Helical" evidence="9">
    <location>
        <begin position="311"/>
        <end position="332"/>
    </location>
</feature>
<comment type="caution">
    <text evidence="11">The sequence shown here is derived from an EMBL/GenBank/DDBJ whole genome shotgun (WGS) entry which is preliminary data.</text>
</comment>
<protein>
    <submittedName>
        <fullName evidence="11">MFS transporter</fullName>
    </submittedName>
</protein>
<feature type="transmembrane region" description="Helical" evidence="9">
    <location>
        <begin position="112"/>
        <end position="134"/>
    </location>
</feature>
<proteinExistence type="inferred from homology"/>
<feature type="transmembrane region" description="Helical" evidence="9">
    <location>
        <begin position="88"/>
        <end position="106"/>
    </location>
</feature>
<dbReference type="InterPro" id="IPR020846">
    <property type="entry name" value="MFS_dom"/>
</dbReference>
<feature type="domain" description="Major facilitator superfamily (MFS) profile" evidence="10">
    <location>
        <begin position="20"/>
        <end position="396"/>
    </location>
</feature>
<dbReference type="Pfam" id="PF07690">
    <property type="entry name" value="MFS_1"/>
    <property type="match status" value="2"/>
</dbReference>
<dbReference type="PANTHER" id="PTHR23535">
    <property type="entry name" value="SUGAR EFFLUX TRANSPORTER A-RELATED"/>
    <property type="match status" value="1"/>
</dbReference>
<reference evidence="12" key="1">
    <citation type="journal article" date="2019" name="Int. J. Syst. Evol. Microbiol.">
        <title>The Global Catalogue of Microorganisms (GCM) 10K type strain sequencing project: providing services to taxonomists for standard genome sequencing and annotation.</title>
        <authorList>
            <consortium name="The Broad Institute Genomics Platform"/>
            <consortium name="The Broad Institute Genome Sequencing Center for Infectious Disease"/>
            <person name="Wu L."/>
            <person name="Ma J."/>
        </authorList>
    </citation>
    <scope>NUCLEOTIDE SEQUENCE [LARGE SCALE GENOMIC DNA]</scope>
    <source>
        <strain evidence="12">JCM 17441</strain>
    </source>
</reference>
<feature type="transmembrane region" description="Helical" evidence="9">
    <location>
        <begin position="257"/>
        <end position="279"/>
    </location>
</feature>
<evidence type="ECO:0000256" key="9">
    <source>
        <dbReference type="SAM" id="Phobius"/>
    </source>
</evidence>
<feature type="transmembrane region" description="Helical" evidence="9">
    <location>
        <begin position="220"/>
        <end position="245"/>
    </location>
</feature>
<feature type="transmembrane region" description="Helical" evidence="9">
    <location>
        <begin position="155"/>
        <end position="173"/>
    </location>
</feature>
<sequence length="402" mass="41301">MVSGISVEAPAGVAGRVGRTLVPLGVMFFFVGLSTAVVGPFLALFLSTEVHAGPARVGVYLVAGPLAGIASSSVLGRLSDRRPIRRRLLLTAALAGCAGSITTAFVREYWVLFALTITVTAISGALFPQSFAYAREVLQQRGSTRAAMAISTLRMLFSIAWVAGPPVAALLLQTGGFRVLYLTAATMYAIAAGIVALRLDEVSPPEHVERPAAGRAGAKVWLTVAALALMQSAGVLGVQAMSLYLGHVLHAQVRDAGLVLGLCAALEIPLMLAFGALSARYPLRRLIILGSALGAVYYALVALATHSWQVAALQLINASFIAAVQGLGISYVQELLPGEPGRAATLAGNAFPVAAILAGPLLGLAATLGYRYAYAAGAILCVAGLALLVATVRRGPAAPAPA</sequence>
<organism evidence="11 12">
    <name type="scientific">Dactylosporangium darangshiense</name>
    <dbReference type="NCBI Taxonomy" id="579108"/>
    <lineage>
        <taxon>Bacteria</taxon>
        <taxon>Bacillati</taxon>
        <taxon>Actinomycetota</taxon>
        <taxon>Actinomycetes</taxon>
        <taxon>Micromonosporales</taxon>
        <taxon>Micromonosporaceae</taxon>
        <taxon>Dactylosporangium</taxon>
    </lineage>
</organism>
<dbReference type="RefSeq" id="WP_345128123.1">
    <property type="nucleotide sequence ID" value="NZ_BAABAT010000008.1"/>
</dbReference>
<feature type="transmembrane region" description="Helical" evidence="9">
    <location>
        <begin position="21"/>
        <end position="45"/>
    </location>
</feature>